<organism evidence="2 3">
    <name type="scientific">Cupriavidus taiwanensis</name>
    <dbReference type="NCBI Taxonomy" id="164546"/>
    <lineage>
        <taxon>Bacteria</taxon>
        <taxon>Pseudomonadati</taxon>
        <taxon>Pseudomonadota</taxon>
        <taxon>Betaproteobacteria</taxon>
        <taxon>Burkholderiales</taxon>
        <taxon>Burkholderiaceae</taxon>
        <taxon>Cupriavidus</taxon>
    </lineage>
</organism>
<dbReference type="AlphaFoldDB" id="A0A375IR85"/>
<dbReference type="InterPro" id="IPR005064">
    <property type="entry name" value="BUG"/>
</dbReference>
<dbReference type="PANTHER" id="PTHR42928">
    <property type="entry name" value="TRICARBOXYLATE-BINDING PROTEIN"/>
    <property type="match status" value="1"/>
</dbReference>
<dbReference type="EMBL" id="LT991978">
    <property type="protein sequence ID" value="SPK77124.1"/>
    <property type="molecule type" value="Genomic_DNA"/>
</dbReference>
<dbReference type="Gene3D" id="3.40.190.150">
    <property type="entry name" value="Bordetella uptake gene, domain 1"/>
    <property type="match status" value="1"/>
</dbReference>
<evidence type="ECO:0008006" key="4">
    <source>
        <dbReference type="Google" id="ProtNLM"/>
    </source>
</evidence>
<protein>
    <recommendedName>
        <fullName evidence="4">Extra-cytoplasmic solute receptor</fullName>
    </recommendedName>
</protein>
<dbReference type="PANTHER" id="PTHR42928:SF5">
    <property type="entry name" value="BLR1237 PROTEIN"/>
    <property type="match status" value="1"/>
</dbReference>
<evidence type="ECO:0000313" key="2">
    <source>
        <dbReference type="EMBL" id="SPK77124.1"/>
    </source>
</evidence>
<gene>
    <name evidence="2" type="ORF">CT19425_P20096</name>
</gene>
<dbReference type="Pfam" id="PF03401">
    <property type="entry name" value="TctC"/>
    <property type="match status" value="1"/>
</dbReference>
<keyword evidence="2" id="KW-0614">Plasmid</keyword>
<accession>A0A375IR85</accession>
<dbReference type="PIRSF" id="PIRSF017082">
    <property type="entry name" value="YflP"/>
    <property type="match status" value="1"/>
</dbReference>
<evidence type="ECO:0000313" key="3">
    <source>
        <dbReference type="Proteomes" id="UP000255505"/>
    </source>
</evidence>
<proteinExistence type="inferred from homology"/>
<evidence type="ECO:0000256" key="1">
    <source>
        <dbReference type="ARBA" id="ARBA00006987"/>
    </source>
</evidence>
<dbReference type="SUPFAM" id="SSF53850">
    <property type="entry name" value="Periplasmic binding protein-like II"/>
    <property type="match status" value="1"/>
</dbReference>
<comment type="similarity">
    <text evidence="1">Belongs to the UPF0065 (bug) family.</text>
</comment>
<dbReference type="InterPro" id="IPR006311">
    <property type="entry name" value="TAT_signal"/>
</dbReference>
<geneLocation type="plasmid" evidence="2">
    <name>III</name>
</geneLocation>
<dbReference type="Proteomes" id="UP000255505">
    <property type="component" value="Plasmid III"/>
</dbReference>
<sequence length="371" mass="38997">MPHIHRLKHSLVRIGRLRKLGGPTRPSYCRVHDGLQAPFQVVTMLRRTFLRALLVLSPATLAAPSLPATAADTTFPTRPVRIVVPVAPGGSADKLARTLATRLSEVWQQPVVVDNVVGASGTIGAAQVAKARPDGHVLLLGGEGVTLNASLFKNLPYDASHAFRGVTKAVVNPQVLVVRPDLGVRNFQDYLALARRKPGELALGLPGNGGIAHVAHEMLSRQLGFKVNYIPYAGGAPATVDLLGGHIDATLITLAAVTDYVRAGKLTALAVTTPYRSRALPHVPTLAEAGAAGFSVESWQGLLAPAATPAAVVDRISRDVAAVLQVPATRSQLEDAGYVVVASSAQELDATLSRDLPRYASVIASSGITLR</sequence>
<dbReference type="InterPro" id="IPR042100">
    <property type="entry name" value="Bug_dom1"/>
</dbReference>
<name>A0A375IR85_9BURK</name>
<dbReference type="PROSITE" id="PS51318">
    <property type="entry name" value="TAT"/>
    <property type="match status" value="1"/>
</dbReference>
<dbReference type="Gene3D" id="3.40.190.10">
    <property type="entry name" value="Periplasmic binding protein-like II"/>
    <property type="match status" value="1"/>
</dbReference>
<reference evidence="2 3" key="1">
    <citation type="submission" date="2018-01" db="EMBL/GenBank/DDBJ databases">
        <authorList>
            <person name="Gaut B.S."/>
            <person name="Morton B.R."/>
            <person name="Clegg M.T."/>
            <person name="Duvall M.R."/>
        </authorList>
    </citation>
    <scope>NUCLEOTIDE SEQUENCE [LARGE SCALE GENOMIC DNA]</scope>
    <source>
        <strain evidence="2">Cupriavidus taiwanensis LMG 19425</strain>
        <plasmid evidence="3">Plasmid iii</plasmid>
    </source>
</reference>